<dbReference type="EMBL" id="BAABBB010000007">
    <property type="protein sequence ID" value="GAA3525988.1"/>
    <property type="molecule type" value="Genomic_DNA"/>
</dbReference>
<dbReference type="Proteomes" id="UP001500301">
    <property type="component" value="Unassembled WGS sequence"/>
</dbReference>
<evidence type="ECO:0000313" key="1">
    <source>
        <dbReference type="EMBL" id="GAA3525988.1"/>
    </source>
</evidence>
<protein>
    <recommendedName>
        <fullName evidence="3">TIGR04076 family protein</fullName>
    </recommendedName>
</protein>
<gene>
    <name evidence="1" type="ORF">GCM10022263_13430</name>
</gene>
<accession>A0ABP6V2X9</accession>
<evidence type="ECO:0008006" key="3">
    <source>
        <dbReference type="Google" id="ProtNLM"/>
    </source>
</evidence>
<keyword evidence="2" id="KW-1185">Reference proteome</keyword>
<name>A0ABP6V2X9_9ACTN</name>
<evidence type="ECO:0000313" key="2">
    <source>
        <dbReference type="Proteomes" id="UP001500301"/>
    </source>
</evidence>
<comment type="caution">
    <text evidence="1">The sequence shown here is derived from an EMBL/GenBank/DDBJ whole genome shotgun (WGS) entry which is preliminary data.</text>
</comment>
<dbReference type="RefSeq" id="WP_218233970.1">
    <property type="nucleotide sequence ID" value="NZ_BAABBB010000007.1"/>
</dbReference>
<proteinExistence type="predicted"/>
<reference evidence="2" key="1">
    <citation type="journal article" date="2019" name="Int. J. Syst. Evol. Microbiol.">
        <title>The Global Catalogue of Microorganisms (GCM) 10K type strain sequencing project: providing services to taxonomists for standard genome sequencing and annotation.</title>
        <authorList>
            <consortium name="The Broad Institute Genomics Platform"/>
            <consortium name="The Broad Institute Genome Sequencing Center for Infectious Disease"/>
            <person name="Wu L."/>
            <person name="Ma J."/>
        </authorList>
    </citation>
    <scope>NUCLEOTIDE SEQUENCE [LARGE SCALE GENOMIC DNA]</scope>
    <source>
        <strain evidence="2">JCM 17460</strain>
    </source>
</reference>
<organism evidence="1 2">
    <name type="scientific">Nocardioides daeguensis</name>
    <dbReference type="NCBI Taxonomy" id="908359"/>
    <lineage>
        <taxon>Bacteria</taxon>
        <taxon>Bacillati</taxon>
        <taxon>Actinomycetota</taxon>
        <taxon>Actinomycetes</taxon>
        <taxon>Propionibacteriales</taxon>
        <taxon>Nocardioidaceae</taxon>
        <taxon>Nocardioides</taxon>
    </lineage>
</organism>
<sequence>MTLRVRCTVEGFNYSACGLAVGDSFELSVTGVTVPEGRAFCYFAITNAIAAVQPSLGADVPDAYLAARPLVMCPDTPEDLRMRVEVIDSLPPTGEPS</sequence>